<feature type="transmembrane region" description="Helical" evidence="7">
    <location>
        <begin position="228"/>
        <end position="249"/>
    </location>
</feature>
<evidence type="ECO:0000256" key="1">
    <source>
        <dbReference type="ARBA" id="ARBA00004651"/>
    </source>
</evidence>
<comment type="caution">
    <text evidence="8">The sequence shown here is derived from an EMBL/GenBank/DDBJ whole genome shotgun (WGS) entry which is preliminary data.</text>
</comment>
<feature type="transmembrane region" description="Helical" evidence="7">
    <location>
        <begin position="261"/>
        <end position="281"/>
    </location>
</feature>
<evidence type="ECO:0000313" key="8">
    <source>
        <dbReference type="EMBL" id="PUZ23081.1"/>
    </source>
</evidence>
<keyword evidence="6 7" id="KW-0472">Membrane</keyword>
<dbReference type="AlphaFoldDB" id="A0A2T7BDB2"/>
<evidence type="ECO:0000256" key="3">
    <source>
        <dbReference type="ARBA" id="ARBA00022475"/>
    </source>
</evidence>
<feature type="transmembrane region" description="Helical" evidence="7">
    <location>
        <begin position="348"/>
        <end position="371"/>
    </location>
</feature>
<dbReference type="EMBL" id="QCYK01000003">
    <property type="protein sequence ID" value="PUZ23081.1"/>
    <property type="molecule type" value="Genomic_DNA"/>
</dbReference>
<evidence type="ECO:0000256" key="7">
    <source>
        <dbReference type="SAM" id="Phobius"/>
    </source>
</evidence>
<keyword evidence="3" id="KW-1003">Cell membrane</keyword>
<comment type="subcellular location">
    <subcellularLocation>
        <location evidence="1">Cell membrane</location>
        <topology evidence="1">Multi-pass membrane protein</topology>
    </subcellularLocation>
</comment>
<name>A0A2T7BDB2_9BACT</name>
<dbReference type="InterPro" id="IPR010290">
    <property type="entry name" value="TM_effector"/>
</dbReference>
<gene>
    <name evidence="8" type="ORF">DCC81_22015</name>
</gene>
<feature type="transmembrane region" description="Helical" evidence="7">
    <location>
        <begin position="176"/>
        <end position="195"/>
    </location>
</feature>
<feature type="transmembrane region" description="Helical" evidence="7">
    <location>
        <begin position="47"/>
        <end position="68"/>
    </location>
</feature>
<evidence type="ECO:0000313" key="9">
    <source>
        <dbReference type="Proteomes" id="UP000244450"/>
    </source>
</evidence>
<proteinExistence type="predicted"/>
<dbReference type="OrthoDB" id="9775268at2"/>
<reference evidence="8 9" key="1">
    <citation type="submission" date="2018-04" db="EMBL/GenBank/DDBJ databases">
        <title>Chitinophaga fuyangensis sp. nov., isolated from soil in a chemical factory.</title>
        <authorList>
            <person name="Chen K."/>
        </authorList>
    </citation>
    <scope>NUCLEOTIDE SEQUENCE [LARGE SCALE GENOMIC DNA]</scope>
    <source>
        <strain evidence="8 9">LY-1</strain>
    </source>
</reference>
<feature type="transmembrane region" description="Helical" evidence="7">
    <location>
        <begin position="293"/>
        <end position="312"/>
    </location>
</feature>
<dbReference type="PANTHER" id="PTHR23513:SF11">
    <property type="entry name" value="STAPHYLOFERRIN A TRANSPORTER"/>
    <property type="match status" value="1"/>
</dbReference>
<sequence>MKPALLFRSLRSRNYRLYFTGQFISLIGTWMQRVAIAWLVYRMTHSAQMLGFVSFIGLIPSLVLSPYAGALSDRHNRYNILFISQVASMLQSGAMAAMVIFGWESMTGVIILSAAQGMINAFDTTSRQSLMVSLIDNKEDLPNAIALNSSMVNFARLLGPALAGVLLQLWGEGVCFFIDFLSFVAVIISLLMMRLNLPPRKASKGSVLDGLISGYNYLRGAKDIKASILLLAVISMCVTPYNTLMPVFAKETFHADKAVYTALQACVGVGAFCMAIYMAALKADRDIQRLQNLMSTVFAGAILLFAACHWLPGGLALMMLAGAGMMGTISCTNTYVQTHVAENMRSRVISYYVMAFQGTIPIGALLVGLSAQHLGTSVTLAIQGTIGLAASVAFALHLRKMKEKAAGEELVVRA</sequence>
<dbReference type="SUPFAM" id="SSF103473">
    <property type="entry name" value="MFS general substrate transporter"/>
    <property type="match status" value="1"/>
</dbReference>
<dbReference type="InterPro" id="IPR036259">
    <property type="entry name" value="MFS_trans_sf"/>
</dbReference>
<feature type="transmembrane region" description="Helical" evidence="7">
    <location>
        <begin position="377"/>
        <end position="396"/>
    </location>
</feature>
<evidence type="ECO:0000256" key="5">
    <source>
        <dbReference type="ARBA" id="ARBA00022989"/>
    </source>
</evidence>
<dbReference type="GO" id="GO:0005886">
    <property type="term" value="C:plasma membrane"/>
    <property type="evidence" value="ECO:0007669"/>
    <property type="project" value="UniProtKB-SubCell"/>
</dbReference>
<dbReference type="CDD" id="cd06173">
    <property type="entry name" value="MFS_MefA_like"/>
    <property type="match status" value="1"/>
</dbReference>
<dbReference type="PANTHER" id="PTHR23513">
    <property type="entry name" value="INTEGRAL MEMBRANE EFFLUX PROTEIN-RELATED"/>
    <property type="match status" value="1"/>
</dbReference>
<keyword evidence="5 7" id="KW-1133">Transmembrane helix</keyword>
<evidence type="ECO:0000256" key="6">
    <source>
        <dbReference type="ARBA" id="ARBA00023136"/>
    </source>
</evidence>
<keyword evidence="2" id="KW-0813">Transport</keyword>
<dbReference type="RefSeq" id="WP_108688825.1">
    <property type="nucleotide sequence ID" value="NZ_QCYK01000003.1"/>
</dbReference>
<dbReference type="Gene3D" id="1.20.1250.20">
    <property type="entry name" value="MFS general substrate transporter like domains"/>
    <property type="match status" value="1"/>
</dbReference>
<protein>
    <submittedName>
        <fullName evidence="8">MFS transporter</fullName>
    </submittedName>
</protein>
<dbReference type="Pfam" id="PF05977">
    <property type="entry name" value="MFS_3"/>
    <property type="match status" value="1"/>
</dbReference>
<accession>A0A2T7BDB2</accession>
<feature type="transmembrane region" description="Helical" evidence="7">
    <location>
        <begin position="80"/>
        <end position="100"/>
    </location>
</feature>
<evidence type="ECO:0000256" key="4">
    <source>
        <dbReference type="ARBA" id="ARBA00022692"/>
    </source>
</evidence>
<organism evidence="8 9">
    <name type="scientific">Chitinophaga parva</name>
    <dbReference type="NCBI Taxonomy" id="2169414"/>
    <lineage>
        <taxon>Bacteria</taxon>
        <taxon>Pseudomonadati</taxon>
        <taxon>Bacteroidota</taxon>
        <taxon>Chitinophagia</taxon>
        <taxon>Chitinophagales</taxon>
        <taxon>Chitinophagaceae</taxon>
        <taxon>Chitinophaga</taxon>
    </lineage>
</organism>
<feature type="transmembrane region" description="Helical" evidence="7">
    <location>
        <begin position="318"/>
        <end position="336"/>
    </location>
</feature>
<evidence type="ECO:0000256" key="2">
    <source>
        <dbReference type="ARBA" id="ARBA00022448"/>
    </source>
</evidence>
<dbReference type="Proteomes" id="UP000244450">
    <property type="component" value="Unassembled WGS sequence"/>
</dbReference>
<feature type="transmembrane region" description="Helical" evidence="7">
    <location>
        <begin position="21"/>
        <end position="41"/>
    </location>
</feature>
<keyword evidence="9" id="KW-1185">Reference proteome</keyword>
<keyword evidence="4 7" id="KW-0812">Transmembrane</keyword>